<proteinExistence type="predicted"/>
<reference evidence="4 5" key="1">
    <citation type="submission" date="2019-07" db="EMBL/GenBank/DDBJ databases">
        <title>De Novo Assembly of kiwifruit Actinidia rufa.</title>
        <authorList>
            <person name="Sugita-Konishi S."/>
            <person name="Sato K."/>
            <person name="Mori E."/>
            <person name="Abe Y."/>
            <person name="Kisaki G."/>
            <person name="Hamano K."/>
            <person name="Suezawa K."/>
            <person name="Otani M."/>
            <person name="Fukuda T."/>
            <person name="Manabe T."/>
            <person name="Gomi K."/>
            <person name="Tabuchi M."/>
            <person name="Akimitsu K."/>
            <person name="Kataoka I."/>
        </authorList>
    </citation>
    <scope>NUCLEOTIDE SEQUENCE [LARGE SCALE GENOMIC DNA]</scope>
    <source>
        <strain evidence="5">cv. Fuchu</strain>
    </source>
</reference>
<protein>
    <submittedName>
        <fullName evidence="4">Far-red elongated hypocotyls 3</fullName>
    </submittedName>
</protein>
<dbReference type="OrthoDB" id="747268at2759"/>
<dbReference type="InterPro" id="IPR004330">
    <property type="entry name" value="FAR1_DNA_bnd_dom"/>
</dbReference>
<feature type="compositionally biased region" description="Polar residues" evidence="1">
    <location>
        <begin position="763"/>
        <end position="779"/>
    </location>
</feature>
<feature type="compositionally biased region" description="Basic and acidic residues" evidence="1">
    <location>
        <begin position="781"/>
        <end position="791"/>
    </location>
</feature>
<dbReference type="InterPro" id="IPR018289">
    <property type="entry name" value="MULE_transposase_dom"/>
</dbReference>
<evidence type="ECO:0000256" key="1">
    <source>
        <dbReference type="SAM" id="MobiDB-lite"/>
    </source>
</evidence>
<feature type="domain" description="FAR1" evidence="2">
    <location>
        <begin position="77"/>
        <end position="158"/>
    </location>
</feature>
<dbReference type="PANTHER" id="PTHR47718:SF13">
    <property type="entry name" value="OS09G0290500 PROTEIN"/>
    <property type="match status" value="1"/>
</dbReference>
<keyword evidence="5" id="KW-1185">Reference proteome</keyword>
<feature type="compositionally biased region" description="Acidic residues" evidence="1">
    <location>
        <begin position="16"/>
        <end position="39"/>
    </location>
</feature>
<feature type="domain" description="MULE transposase" evidence="3">
    <location>
        <begin position="281"/>
        <end position="345"/>
    </location>
</feature>
<dbReference type="EMBL" id="BJWL01000007">
    <property type="protein sequence ID" value="GFY91563.1"/>
    <property type="molecule type" value="Genomic_DNA"/>
</dbReference>
<dbReference type="Proteomes" id="UP000585474">
    <property type="component" value="Unassembled WGS sequence"/>
</dbReference>
<evidence type="ECO:0000259" key="2">
    <source>
        <dbReference type="Pfam" id="PF03101"/>
    </source>
</evidence>
<evidence type="ECO:0000313" key="5">
    <source>
        <dbReference type="Proteomes" id="UP000585474"/>
    </source>
</evidence>
<dbReference type="AlphaFoldDB" id="A0A7J0EYW2"/>
<organism evidence="4 5">
    <name type="scientific">Actinidia rufa</name>
    <dbReference type="NCBI Taxonomy" id="165716"/>
    <lineage>
        <taxon>Eukaryota</taxon>
        <taxon>Viridiplantae</taxon>
        <taxon>Streptophyta</taxon>
        <taxon>Embryophyta</taxon>
        <taxon>Tracheophyta</taxon>
        <taxon>Spermatophyta</taxon>
        <taxon>Magnoliopsida</taxon>
        <taxon>eudicotyledons</taxon>
        <taxon>Gunneridae</taxon>
        <taxon>Pentapetalae</taxon>
        <taxon>asterids</taxon>
        <taxon>Ericales</taxon>
        <taxon>Actinidiaceae</taxon>
        <taxon>Actinidia</taxon>
    </lineage>
</organism>
<dbReference type="Pfam" id="PF10551">
    <property type="entry name" value="MULE"/>
    <property type="match status" value="1"/>
</dbReference>
<dbReference type="Pfam" id="PF03101">
    <property type="entry name" value="FAR1"/>
    <property type="match status" value="1"/>
</dbReference>
<evidence type="ECO:0000313" key="4">
    <source>
        <dbReference type="EMBL" id="GFY91563.1"/>
    </source>
</evidence>
<dbReference type="PANTHER" id="PTHR47718">
    <property type="entry name" value="OS01G0519700 PROTEIN"/>
    <property type="match status" value="1"/>
</dbReference>
<evidence type="ECO:0000259" key="3">
    <source>
        <dbReference type="Pfam" id="PF10551"/>
    </source>
</evidence>
<accession>A0A7J0EYW2</accession>
<feature type="region of interest" description="Disordered" evidence="1">
    <location>
        <begin position="1"/>
        <end position="59"/>
    </location>
</feature>
<feature type="compositionally biased region" description="Basic and acidic residues" evidence="1">
    <location>
        <begin position="47"/>
        <end position="59"/>
    </location>
</feature>
<gene>
    <name evidence="4" type="ORF">Acr_07g0017590</name>
</gene>
<name>A0A7J0EYW2_9ERIC</name>
<feature type="region of interest" description="Disordered" evidence="1">
    <location>
        <begin position="763"/>
        <end position="791"/>
    </location>
</feature>
<sequence length="791" mass="91075">MMSLEFITSAMPPNEYGEEEEEEEEGLSEDSEREQEVWSEDINATQDGKEATKNCEDRVEEPKKGMTFDTSEDAYLFYCRYAKEKGFSVCRRTSKKGSDGKLKYLTLSCNRAGNARVKTSNPVKPRPQSRINCPAHIRVINRDGKFNLNRVILDHNHEQSPGKARYFKSNRVLDEHVKRRLELNDKAGIKMHKSYDLLQIEAGGRDKLPYLNKDCRNYLDKQRRLRLMEGDAEAMHRYFMKMKADNSDFFFAMDLDDKGRLRNVFWVDARSRAACKEFGDVVTFDTTYLVNKHDMPFAPFVGVNHHGQSTLLGCGLISKEDTESFSWLFQTWMTCMWGCAPKAIMKKVPEKFSGYHAYQKISWCMRAAIYDSLTIEQFENAWAGFIKKYKLESNTWLEGLYSERKRWVPAYLKDVFWAGMSSTQRSESMNAYFDGYIHSKTTLKQFVEQYENALASKVESENLEDVKSWSTYIPCITKGELEKQFQSVYTHAKVKEFQEQFVGKLDCLCSKTKEGDIMSEYECKNVKRVHTKVRICYDKSSTSIEARRHDNMCNLFNDVADLAEESQEKCDMVMTRVRELKQELMEVSLVVQSNVVSLGDGTSIQGSTNILDPEGRERKGRPPTKRRISFMEKVVKKKRQTKKKPFSNRKYKEVEEIAIGHHVGRQFEKVGEIAVGHHIGTQDSVANLNTHPSYTGHSMWPNMMLHNMPPNMAQGGSLFPFFSPLCPTGGSLNQFMPSFPSSQSFLNDQVWMGQSNIVDSQVWSGSQPSQVWSGEQSSFMEMKKNTKNGEE</sequence>
<comment type="caution">
    <text evidence="4">The sequence shown here is derived from an EMBL/GenBank/DDBJ whole genome shotgun (WGS) entry which is preliminary data.</text>
</comment>